<name>A0A644U056_9ZZZZ</name>
<dbReference type="EMBL" id="VSSQ01000058">
    <property type="protein sequence ID" value="MPL71271.1"/>
    <property type="molecule type" value="Genomic_DNA"/>
</dbReference>
<gene>
    <name evidence="1" type="ORF">SDC9_17045</name>
</gene>
<accession>A0A644U056</accession>
<dbReference type="AlphaFoldDB" id="A0A644U056"/>
<protein>
    <submittedName>
        <fullName evidence="1">Uncharacterized protein</fullName>
    </submittedName>
</protein>
<reference evidence="1" key="1">
    <citation type="submission" date="2019-08" db="EMBL/GenBank/DDBJ databases">
        <authorList>
            <person name="Kucharzyk K."/>
            <person name="Murdoch R.W."/>
            <person name="Higgins S."/>
            <person name="Loffler F."/>
        </authorList>
    </citation>
    <scope>NUCLEOTIDE SEQUENCE</scope>
</reference>
<proteinExistence type="predicted"/>
<comment type="caution">
    <text evidence="1">The sequence shown here is derived from an EMBL/GenBank/DDBJ whole genome shotgun (WGS) entry which is preliminary data.</text>
</comment>
<sequence length="183" mass="19601">MPKALKIILILILFIGFFEAGLLSSYTIITSEPPDVKGLIDLQINTIAELFSSENINSIVIKDPEKINVTNKVDVSENLTSLAKVDGIDLESLNFTTYSKSSEGQISVNITALAYSSPNTTSQQIVLSGTPDYIIKATAKANSTDNGIVVDLSTLKIISILKFFNQTSTDYSGSTSSNGITIG</sequence>
<evidence type="ECO:0000313" key="1">
    <source>
        <dbReference type="EMBL" id="MPL71271.1"/>
    </source>
</evidence>
<organism evidence="1">
    <name type="scientific">bioreactor metagenome</name>
    <dbReference type="NCBI Taxonomy" id="1076179"/>
    <lineage>
        <taxon>unclassified sequences</taxon>
        <taxon>metagenomes</taxon>
        <taxon>ecological metagenomes</taxon>
    </lineage>
</organism>